<keyword evidence="1" id="KW-0560">Oxidoreductase</keyword>
<dbReference type="Gene3D" id="3.20.20.100">
    <property type="entry name" value="NADP-dependent oxidoreductase domain"/>
    <property type="match status" value="1"/>
</dbReference>
<dbReference type="SUPFAM" id="SSF51430">
    <property type="entry name" value="NAD(P)-linked oxidoreductase"/>
    <property type="match status" value="1"/>
</dbReference>
<reference evidence="4" key="1">
    <citation type="submission" date="2020-11" db="EMBL/GenBank/DDBJ databases">
        <authorList>
            <consortium name="DOE Joint Genome Institute"/>
            <person name="Ahrendt S."/>
            <person name="Riley R."/>
            <person name="Andreopoulos W."/>
            <person name="Labutti K."/>
            <person name="Pangilinan J."/>
            <person name="Ruiz-Duenas F.J."/>
            <person name="Barrasa J.M."/>
            <person name="Sanchez-Garcia M."/>
            <person name="Camarero S."/>
            <person name="Miyauchi S."/>
            <person name="Serrano A."/>
            <person name="Linde D."/>
            <person name="Babiker R."/>
            <person name="Drula E."/>
            <person name="Ayuso-Fernandez I."/>
            <person name="Pacheco R."/>
            <person name="Padilla G."/>
            <person name="Ferreira P."/>
            <person name="Barriuso J."/>
            <person name="Kellner H."/>
            <person name="Castanera R."/>
            <person name="Alfaro M."/>
            <person name="Ramirez L."/>
            <person name="Pisabarro A.G."/>
            <person name="Kuo A."/>
            <person name="Tritt A."/>
            <person name="Lipzen A."/>
            <person name="He G."/>
            <person name="Yan M."/>
            <person name="Ng V."/>
            <person name="Cullen D."/>
            <person name="Martin F."/>
            <person name="Rosso M.-N."/>
            <person name="Henrissat B."/>
            <person name="Hibbett D."/>
            <person name="Martinez A.T."/>
            <person name="Grigoriev I.V."/>
        </authorList>
    </citation>
    <scope>NUCLEOTIDE SEQUENCE</scope>
    <source>
        <strain evidence="4">CBS 247.69</strain>
    </source>
</reference>
<accession>A0A9P5Y213</accession>
<dbReference type="OrthoDB" id="48988at2759"/>
<dbReference type="EMBL" id="MU150277">
    <property type="protein sequence ID" value="KAF9461957.1"/>
    <property type="molecule type" value="Genomic_DNA"/>
</dbReference>
<comment type="similarity">
    <text evidence="2">Belongs to the aldo/keto reductase family. Aldo/keto reductase 2 subfamily.</text>
</comment>
<dbReference type="InterPro" id="IPR036812">
    <property type="entry name" value="NAD(P)_OxRdtase_dom_sf"/>
</dbReference>
<evidence type="ECO:0000256" key="2">
    <source>
        <dbReference type="ARBA" id="ARBA00038157"/>
    </source>
</evidence>
<dbReference type="InterPro" id="IPR050523">
    <property type="entry name" value="AKR_Detox_Biosynth"/>
</dbReference>
<keyword evidence="5" id="KW-1185">Reference proteome</keyword>
<dbReference type="AlphaFoldDB" id="A0A9P5Y213"/>
<evidence type="ECO:0000259" key="3">
    <source>
        <dbReference type="Pfam" id="PF00248"/>
    </source>
</evidence>
<evidence type="ECO:0000256" key="1">
    <source>
        <dbReference type="ARBA" id="ARBA00023002"/>
    </source>
</evidence>
<dbReference type="InterPro" id="IPR023210">
    <property type="entry name" value="NADP_OxRdtase_dom"/>
</dbReference>
<evidence type="ECO:0000313" key="5">
    <source>
        <dbReference type="Proteomes" id="UP000807353"/>
    </source>
</evidence>
<comment type="caution">
    <text evidence="4">The sequence shown here is derived from an EMBL/GenBank/DDBJ whole genome shotgun (WGS) entry which is preliminary data.</text>
</comment>
<sequence length="382" mass="42909">MNLAPNPPTKLGFYRVLSPLAGVRVSPIQLGAMTIGDKWGPYGLGSTTKESSFQLLDAYFNMGGNFIDTANNYQNQTSEEFIGEWMEARRNRDQIVLATKYSIMYKVGDDSSSIAQKVNYVGNSSKSLKLSIRDSLRKLRTDYVDILYVHYWDYETPVSEIMNSLHNLIVEGKVLYLGISDTPAWVVSQANMYANLHGKTPFSIYQGEWNVMDRSFERDIIPMAKSLGIALAPWNVLGGGKFRTDAEEEERRRSDEHGRTITGSWERNEDEVKISRALEKVATELGTKNVRAVAIAYVMQKAPYVFPVLGARKVEQLKSNIEALDISLSPEQMKYLEGILPFDRGFPTGFFGDGTEYNFFLKSAAKYSKQPGVQPIAPVQLS</sequence>
<dbReference type="Pfam" id="PF00248">
    <property type="entry name" value="Aldo_ket_red"/>
    <property type="match status" value="1"/>
</dbReference>
<dbReference type="Proteomes" id="UP000807353">
    <property type="component" value="Unassembled WGS sequence"/>
</dbReference>
<name>A0A9P5Y213_9AGAR</name>
<proteinExistence type="inferred from homology"/>
<dbReference type="PANTHER" id="PTHR43364">
    <property type="entry name" value="NADH-SPECIFIC METHYLGLYOXAL REDUCTASE-RELATED"/>
    <property type="match status" value="1"/>
</dbReference>
<feature type="domain" description="NADP-dependent oxidoreductase" evidence="3">
    <location>
        <begin position="27"/>
        <end position="339"/>
    </location>
</feature>
<protein>
    <submittedName>
        <fullName evidence="4">NADP-dependent oxidoreductase domain-containing protein</fullName>
    </submittedName>
</protein>
<evidence type="ECO:0000313" key="4">
    <source>
        <dbReference type="EMBL" id="KAF9461957.1"/>
    </source>
</evidence>
<dbReference type="GO" id="GO:0016491">
    <property type="term" value="F:oxidoreductase activity"/>
    <property type="evidence" value="ECO:0007669"/>
    <property type="project" value="UniProtKB-KW"/>
</dbReference>
<gene>
    <name evidence="4" type="ORF">BDZ94DRAFT_771199</name>
</gene>
<organism evidence="4 5">
    <name type="scientific">Collybia nuda</name>
    <dbReference type="NCBI Taxonomy" id="64659"/>
    <lineage>
        <taxon>Eukaryota</taxon>
        <taxon>Fungi</taxon>
        <taxon>Dikarya</taxon>
        <taxon>Basidiomycota</taxon>
        <taxon>Agaricomycotina</taxon>
        <taxon>Agaricomycetes</taxon>
        <taxon>Agaricomycetidae</taxon>
        <taxon>Agaricales</taxon>
        <taxon>Tricholomatineae</taxon>
        <taxon>Clitocybaceae</taxon>
        <taxon>Collybia</taxon>
    </lineage>
</organism>
<dbReference type="PANTHER" id="PTHR43364:SF2">
    <property type="entry name" value="ARYL-ALCOHOL DEHYDROGENASE AAD10-RELATED"/>
    <property type="match status" value="1"/>
</dbReference>